<evidence type="ECO:0000313" key="2">
    <source>
        <dbReference type="EMBL" id="KAJ7730319.1"/>
    </source>
</evidence>
<dbReference type="AlphaFoldDB" id="A0AAD7HYK3"/>
<sequence>MALLPSRSGSLRDSGHLRSSVASPDLRSRPRSSRSAIPTTAVRLRVVSCFLDMPLVRSGSSSLRYAPVRFPVAATLSVWDRKFGKRTENLRSMGLLAPGWASSAADANPELALASVDLSSFWYSRSGSVFLLGHFVGAVAFCSDSLGNWYTSNSESESLFTRCGFLPKILAGTVKHGTIQEFLVGKCLAGVTMASTYPTELYFDLWISMVRVQTMAQMPEFRRDKYFKPIVTFD</sequence>
<dbReference type="Proteomes" id="UP001215598">
    <property type="component" value="Unassembled WGS sequence"/>
</dbReference>
<keyword evidence="3" id="KW-1185">Reference proteome</keyword>
<proteinExistence type="predicted"/>
<gene>
    <name evidence="2" type="ORF">B0H16DRAFT_1696964</name>
</gene>
<evidence type="ECO:0000313" key="3">
    <source>
        <dbReference type="Proteomes" id="UP001215598"/>
    </source>
</evidence>
<reference evidence="2" key="1">
    <citation type="submission" date="2023-03" db="EMBL/GenBank/DDBJ databases">
        <title>Massive genome expansion in bonnet fungi (Mycena s.s.) driven by repeated elements and novel gene families across ecological guilds.</title>
        <authorList>
            <consortium name="Lawrence Berkeley National Laboratory"/>
            <person name="Harder C.B."/>
            <person name="Miyauchi S."/>
            <person name="Viragh M."/>
            <person name="Kuo A."/>
            <person name="Thoen E."/>
            <person name="Andreopoulos B."/>
            <person name="Lu D."/>
            <person name="Skrede I."/>
            <person name="Drula E."/>
            <person name="Henrissat B."/>
            <person name="Morin E."/>
            <person name="Kohler A."/>
            <person name="Barry K."/>
            <person name="LaButti K."/>
            <person name="Morin E."/>
            <person name="Salamov A."/>
            <person name="Lipzen A."/>
            <person name="Mereny Z."/>
            <person name="Hegedus B."/>
            <person name="Baldrian P."/>
            <person name="Stursova M."/>
            <person name="Weitz H."/>
            <person name="Taylor A."/>
            <person name="Grigoriev I.V."/>
            <person name="Nagy L.G."/>
            <person name="Martin F."/>
            <person name="Kauserud H."/>
        </authorList>
    </citation>
    <scope>NUCLEOTIDE SEQUENCE</scope>
    <source>
        <strain evidence="2">CBHHK182m</strain>
    </source>
</reference>
<evidence type="ECO:0000256" key="1">
    <source>
        <dbReference type="SAM" id="MobiDB-lite"/>
    </source>
</evidence>
<name>A0AAD7HYK3_9AGAR</name>
<protein>
    <submittedName>
        <fullName evidence="2">Uncharacterized protein</fullName>
    </submittedName>
</protein>
<comment type="caution">
    <text evidence="2">The sequence shown here is derived from an EMBL/GenBank/DDBJ whole genome shotgun (WGS) entry which is preliminary data.</text>
</comment>
<feature type="region of interest" description="Disordered" evidence="1">
    <location>
        <begin position="1"/>
        <end position="34"/>
    </location>
</feature>
<dbReference type="EMBL" id="JARKIB010000160">
    <property type="protein sequence ID" value="KAJ7730319.1"/>
    <property type="molecule type" value="Genomic_DNA"/>
</dbReference>
<accession>A0AAD7HYK3</accession>
<organism evidence="2 3">
    <name type="scientific">Mycena metata</name>
    <dbReference type="NCBI Taxonomy" id="1033252"/>
    <lineage>
        <taxon>Eukaryota</taxon>
        <taxon>Fungi</taxon>
        <taxon>Dikarya</taxon>
        <taxon>Basidiomycota</taxon>
        <taxon>Agaricomycotina</taxon>
        <taxon>Agaricomycetes</taxon>
        <taxon>Agaricomycetidae</taxon>
        <taxon>Agaricales</taxon>
        <taxon>Marasmiineae</taxon>
        <taxon>Mycenaceae</taxon>
        <taxon>Mycena</taxon>
    </lineage>
</organism>